<dbReference type="EMBL" id="OX597820">
    <property type="protein sequence ID" value="CAI9726284.1"/>
    <property type="molecule type" value="Genomic_DNA"/>
</dbReference>
<name>A0AA36B2S5_OCTVU</name>
<evidence type="ECO:0000313" key="1">
    <source>
        <dbReference type="EMBL" id="CAI9726284.1"/>
    </source>
</evidence>
<gene>
    <name evidence="1" type="ORF">OCTVUL_1B024572</name>
</gene>
<organism evidence="1 2">
    <name type="scientific">Octopus vulgaris</name>
    <name type="common">Common octopus</name>
    <dbReference type="NCBI Taxonomy" id="6645"/>
    <lineage>
        <taxon>Eukaryota</taxon>
        <taxon>Metazoa</taxon>
        <taxon>Spiralia</taxon>
        <taxon>Lophotrochozoa</taxon>
        <taxon>Mollusca</taxon>
        <taxon>Cephalopoda</taxon>
        <taxon>Coleoidea</taxon>
        <taxon>Octopodiformes</taxon>
        <taxon>Octopoda</taxon>
        <taxon>Incirrata</taxon>
        <taxon>Octopodidae</taxon>
        <taxon>Octopus</taxon>
    </lineage>
</organism>
<proteinExistence type="predicted"/>
<accession>A0AA36B2S5</accession>
<dbReference type="AlphaFoldDB" id="A0AA36B2S5"/>
<dbReference type="Proteomes" id="UP001162480">
    <property type="component" value="Chromosome 7"/>
</dbReference>
<keyword evidence="2" id="KW-1185">Reference proteome</keyword>
<protein>
    <submittedName>
        <fullName evidence="1">Uncharacterized protein</fullName>
    </submittedName>
</protein>
<sequence>MRAFVSTNMDPYQLDVQSQTNYVRSTDDQIRHSLAEIPQSASDNYSSATNALHFRQTTTHIPPVAECTTTHKKFADHGKFVFIHLKTWDDFSNFFFKDFPNFS</sequence>
<evidence type="ECO:0000313" key="2">
    <source>
        <dbReference type="Proteomes" id="UP001162480"/>
    </source>
</evidence>
<reference evidence="1" key="1">
    <citation type="submission" date="2023-08" db="EMBL/GenBank/DDBJ databases">
        <authorList>
            <person name="Alioto T."/>
            <person name="Alioto T."/>
            <person name="Gomez Garrido J."/>
        </authorList>
    </citation>
    <scope>NUCLEOTIDE SEQUENCE</scope>
</reference>